<evidence type="ECO:0000313" key="1">
    <source>
        <dbReference type="EMBL" id="RIA86291.1"/>
    </source>
</evidence>
<dbReference type="OrthoDB" id="2446655at2759"/>
<dbReference type="AlphaFoldDB" id="A0A397STT1"/>
<comment type="caution">
    <text evidence="1">The sequence shown here is derived from an EMBL/GenBank/DDBJ whole genome shotgun (WGS) entry which is preliminary data.</text>
</comment>
<dbReference type="EMBL" id="QKYT01000371">
    <property type="protein sequence ID" value="RIA86291.1"/>
    <property type="molecule type" value="Genomic_DNA"/>
</dbReference>
<organism evidence="1 2">
    <name type="scientific">Glomus cerebriforme</name>
    <dbReference type="NCBI Taxonomy" id="658196"/>
    <lineage>
        <taxon>Eukaryota</taxon>
        <taxon>Fungi</taxon>
        <taxon>Fungi incertae sedis</taxon>
        <taxon>Mucoromycota</taxon>
        <taxon>Glomeromycotina</taxon>
        <taxon>Glomeromycetes</taxon>
        <taxon>Glomerales</taxon>
        <taxon>Glomeraceae</taxon>
        <taxon>Glomus</taxon>
    </lineage>
</organism>
<dbReference type="Proteomes" id="UP000265703">
    <property type="component" value="Unassembled WGS sequence"/>
</dbReference>
<reference evidence="1 2" key="1">
    <citation type="submission" date="2018-06" db="EMBL/GenBank/DDBJ databases">
        <title>Comparative genomics reveals the genomic features of Rhizophagus irregularis, R. cerebriforme, R. diaphanum and Gigaspora rosea, and their symbiotic lifestyle signature.</title>
        <authorList>
            <person name="Morin E."/>
            <person name="San Clemente H."/>
            <person name="Chen E.C.H."/>
            <person name="De La Providencia I."/>
            <person name="Hainaut M."/>
            <person name="Kuo A."/>
            <person name="Kohler A."/>
            <person name="Murat C."/>
            <person name="Tang N."/>
            <person name="Roy S."/>
            <person name="Loubradou J."/>
            <person name="Henrissat B."/>
            <person name="Grigoriev I.V."/>
            <person name="Corradi N."/>
            <person name="Roux C."/>
            <person name="Martin F.M."/>
        </authorList>
    </citation>
    <scope>NUCLEOTIDE SEQUENCE [LARGE SCALE GENOMIC DNA]</scope>
    <source>
        <strain evidence="1 2">DAOM 227022</strain>
    </source>
</reference>
<name>A0A397STT1_9GLOM</name>
<accession>A0A397STT1</accession>
<protein>
    <submittedName>
        <fullName evidence="1">Uncharacterized protein</fullName>
    </submittedName>
</protein>
<feature type="non-terminal residue" evidence="1">
    <location>
        <position position="1"/>
    </location>
</feature>
<proteinExistence type="predicted"/>
<evidence type="ECO:0000313" key="2">
    <source>
        <dbReference type="Proteomes" id="UP000265703"/>
    </source>
</evidence>
<keyword evidence="2" id="KW-1185">Reference proteome</keyword>
<gene>
    <name evidence="1" type="ORF">C1645_829474</name>
</gene>
<sequence>SSPNSLFKFKFTSIEGRQLRQLNLESLKLFFDNWKDRHPILLLQTCKDYVLGMEWQQQEESIEDLIEEYKAKGIIKKYINNVENYFKWIQDNPIPL</sequence>